<dbReference type="AlphaFoldDB" id="A0A183B3S2"/>
<evidence type="ECO:0000313" key="1">
    <source>
        <dbReference type="EMBL" id="VDP91128.1"/>
    </source>
</evidence>
<gene>
    <name evidence="1" type="ORF">ECPE_LOCUS13856</name>
</gene>
<accession>A0A183B3S2</accession>
<dbReference type="Proteomes" id="UP000272942">
    <property type="component" value="Unassembled WGS sequence"/>
</dbReference>
<reference evidence="1 2" key="2">
    <citation type="submission" date="2018-11" db="EMBL/GenBank/DDBJ databases">
        <authorList>
            <consortium name="Pathogen Informatics"/>
        </authorList>
    </citation>
    <scope>NUCLEOTIDE SEQUENCE [LARGE SCALE GENOMIC DNA]</scope>
    <source>
        <strain evidence="1 2">Egypt</strain>
    </source>
</reference>
<sequence>MTAKLGYDHVPILQVPQLVRIGDHQADDQCDMKRTKLNIRHANVENPVHQKHINERRQLRTVNQTENT</sequence>
<dbReference type="WBParaSite" id="ECPE_0001389701-mRNA-1">
    <property type="protein sequence ID" value="ECPE_0001389701-mRNA-1"/>
    <property type="gene ID" value="ECPE_0001389701"/>
</dbReference>
<evidence type="ECO:0000313" key="2">
    <source>
        <dbReference type="Proteomes" id="UP000272942"/>
    </source>
</evidence>
<protein>
    <submittedName>
        <fullName evidence="1 3">Uncharacterized protein</fullName>
    </submittedName>
</protein>
<reference evidence="3" key="1">
    <citation type="submission" date="2016-06" db="UniProtKB">
        <authorList>
            <consortium name="WormBaseParasite"/>
        </authorList>
    </citation>
    <scope>IDENTIFICATION</scope>
</reference>
<name>A0A183B3S2_9TREM</name>
<organism evidence="3">
    <name type="scientific">Echinostoma caproni</name>
    <dbReference type="NCBI Taxonomy" id="27848"/>
    <lineage>
        <taxon>Eukaryota</taxon>
        <taxon>Metazoa</taxon>
        <taxon>Spiralia</taxon>
        <taxon>Lophotrochozoa</taxon>
        <taxon>Platyhelminthes</taxon>
        <taxon>Trematoda</taxon>
        <taxon>Digenea</taxon>
        <taxon>Plagiorchiida</taxon>
        <taxon>Echinostomata</taxon>
        <taxon>Echinostomatoidea</taxon>
        <taxon>Echinostomatidae</taxon>
        <taxon>Echinostoma</taxon>
    </lineage>
</organism>
<proteinExistence type="predicted"/>
<evidence type="ECO:0000313" key="3">
    <source>
        <dbReference type="WBParaSite" id="ECPE_0001389701-mRNA-1"/>
    </source>
</evidence>
<dbReference type="EMBL" id="UZAN01056134">
    <property type="protein sequence ID" value="VDP91128.1"/>
    <property type="molecule type" value="Genomic_DNA"/>
</dbReference>
<keyword evidence="2" id="KW-1185">Reference proteome</keyword>